<keyword evidence="4" id="KW-0378">Hydrolase</keyword>
<proteinExistence type="inferred from homology"/>
<evidence type="ECO:0000259" key="3">
    <source>
        <dbReference type="SMART" id="SM00642"/>
    </source>
</evidence>
<dbReference type="EMBL" id="VYSG01000001">
    <property type="protein sequence ID" value="NEG69946.1"/>
    <property type="molecule type" value="Genomic_DNA"/>
</dbReference>
<dbReference type="InterPro" id="IPR013780">
    <property type="entry name" value="Glyco_hydro_b"/>
</dbReference>
<dbReference type="Gene3D" id="3.20.20.80">
    <property type="entry name" value="Glycosidases"/>
    <property type="match status" value="1"/>
</dbReference>
<dbReference type="AlphaFoldDB" id="A0A6I5N0B0"/>
<evidence type="ECO:0000256" key="2">
    <source>
        <dbReference type="SAM" id="MobiDB-lite"/>
    </source>
</evidence>
<dbReference type="InterPro" id="IPR017853">
    <property type="entry name" value="GH"/>
</dbReference>
<keyword evidence="5" id="KW-1185">Reference proteome</keyword>
<dbReference type="InterPro" id="IPR045857">
    <property type="entry name" value="O16G_dom_2"/>
</dbReference>
<dbReference type="SMART" id="SM00642">
    <property type="entry name" value="Aamy"/>
    <property type="match status" value="1"/>
</dbReference>
<name>A0A6I5N0B0_9BIFI</name>
<sequence>MGDRPTATSRRCRRARIPDFIHTNGATPNPWWANAVIYRIDTATFADSNGDGIGDLEGIVRRLDYLADLGVDVVWPGPVFLSPQRDDGYDVADYRTIDPIFGTMKAMDKLIYEAHRRGIRVMMDLVANHTSDEHPWFQASRDRDGELADWYWWRPARPGHEPGTPGAEPNGWGSYCGGSAWQFDPRRGEYYLHQYSVHEPDLNWEHPAVRNAIATTMNWWLDRGVDGFCLDAVTQISKATDIRGRLPGEPGSDFLEGPRGKDGFSSPFPFCSDGPRLDGFLRELRRATVDGRDGCLLIGQGPGISPARSGIVTDPASDELDMLLLPGHLGIDLPAGRWRTVPCSVRSLRHELAARQAAVRSSGWTALFAGGPGQCRPVSGWGDDSDETMRVHSAKALAMLLQMHRGTPIIYQGDELGLADPKARRAEVGGCGCPGESEQAADSAESTGSADGVDAGDLAGTQHLAEPDGLVADMIDAAGRTRDPESVYSFTKQLITLRHISNVVAAGTWHLVDDDDPHVYAFTRRRGDLEILVAVNLSGDPQPLPASTRRLLPADGCNPDEIVLTNYTAEGSAVRLSTSLLDPWEALMVII</sequence>
<dbReference type="SUPFAM" id="SSF51011">
    <property type="entry name" value="Glycosyl hydrolase domain"/>
    <property type="match status" value="1"/>
</dbReference>
<gene>
    <name evidence="4" type="ORF">F6S87_04910</name>
</gene>
<comment type="caution">
    <text evidence="4">The sequence shown here is derived from an EMBL/GenBank/DDBJ whole genome shotgun (WGS) entry which is preliminary data.</text>
</comment>
<accession>A0A6I5N0B0</accession>
<evidence type="ECO:0000256" key="1">
    <source>
        <dbReference type="ARBA" id="ARBA00008061"/>
    </source>
</evidence>
<dbReference type="GO" id="GO:0009313">
    <property type="term" value="P:oligosaccharide catabolic process"/>
    <property type="evidence" value="ECO:0007669"/>
    <property type="project" value="TreeGrafter"/>
</dbReference>
<dbReference type="PANTHER" id="PTHR10357:SF179">
    <property type="entry name" value="NEUTRAL AND BASIC AMINO ACID TRANSPORT PROTEIN RBAT"/>
    <property type="match status" value="1"/>
</dbReference>
<dbReference type="InterPro" id="IPR006047">
    <property type="entry name" value="GH13_cat_dom"/>
</dbReference>
<dbReference type="Gene3D" id="2.60.40.1180">
    <property type="entry name" value="Golgi alpha-mannosidase II"/>
    <property type="match status" value="1"/>
</dbReference>
<evidence type="ECO:0000313" key="4">
    <source>
        <dbReference type="EMBL" id="NEG69946.1"/>
    </source>
</evidence>
<reference evidence="4 5" key="1">
    <citation type="submission" date="2019-09" db="EMBL/GenBank/DDBJ databases">
        <title>Phylogenetic characterization of a novel taxon of the genus Bifidobacterium: Bifidobacterium choloepi sp. nov.</title>
        <authorList>
            <person name="Modesto M."/>
            <person name="Satti M."/>
        </authorList>
    </citation>
    <scope>NUCLEOTIDE SEQUENCE [LARGE SCALE GENOMIC DNA]</scope>
    <source>
        <strain evidence="4 5">BRDM6</strain>
    </source>
</reference>
<organism evidence="4 5">
    <name type="scientific">Bifidobacterium choloepi</name>
    <dbReference type="NCBI Taxonomy" id="2614131"/>
    <lineage>
        <taxon>Bacteria</taxon>
        <taxon>Bacillati</taxon>
        <taxon>Actinomycetota</taxon>
        <taxon>Actinomycetes</taxon>
        <taxon>Bifidobacteriales</taxon>
        <taxon>Bifidobacteriaceae</taxon>
        <taxon>Bifidobacterium</taxon>
    </lineage>
</organism>
<dbReference type="Pfam" id="PF00128">
    <property type="entry name" value="Alpha-amylase"/>
    <property type="match status" value="1"/>
</dbReference>
<protein>
    <submittedName>
        <fullName evidence="4">Glucohydrolase</fullName>
    </submittedName>
</protein>
<dbReference type="SUPFAM" id="SSF51445">
    <property type="entry name" value="(Trans)glycosidases"/>
    <property type="match status" value="1"/>
</dbReference>
<dbReference type="Proteomes" id="UP000469292">
    <property type="component" value="Unassembled WGS sequence"/>
</dbReference>
<comment type="similarity">
    <text evidence="1">Belongs to the glycosyl hydrolase 13 family.</text>
</comment>
<feature type="region of interest" description="Disordered" evidence="2">
    <location>
        <begin position="429"/>
        <end position="460"/>
    </location>
</feature>
<feature type="domain" description="Glycosyl hydrolase family 13 catalytic" evidence="3">
    <location>
        <begin position="39"/>
        <end position="454"/>
    </location>
</feature>
<dbReference type="GO" id="GO:0004556">
    <property type="term" value="F:alpha-amylase activity"/>
    <property type="evidence" value="ECO:0007669"/>
    <property type="project" value="TreeGrafter"/>
</dbReference>
<dbReference type="Gene3D" id="3.90.400.10">
    <property type="entry name" value="Oligo-1,6-glucosidase, Domain 2"/>
    <property type="match status" value="1"/>
</dbReference>
<evidence type="ECO:0000313" key="5">
    <source>
        <dbReference type="Proteomes" id="UP000469292"/>
    </source>
</evidence>
<dbReference type="PANTHER" id="PTHR10357">
    <property type="entry name" value="ALPHA-AMYLASE FAMILY MEMBER"/>
    <property type="match status" value="1"/>
</dbReference>